<evidence type="ECO:0000313" key="1">
    <source>
        <dbReference type="EMBL" id="EST53511.1"/>
    </source>
</evidence>
<name>V6M4G6_9BACL</name>
<reference evidence="1 2" key="1">
    <citation type="journal article" date="2014" name="Genome Announc.">
        <title>Draft Genome Sequence of Brevibacillus panacihumi Strain W25, a Halotolerant Hydrocarbon-Degrading Bacterium.</title>
        <authorList>
            <person name="Wang X."/>
            <person name="Jin D."/>
            <person name="Zhou L."/>
            <person name="Wu L."/>
            <person name="An W."/>
            <person name="Chen Y."/>
            <person name="Zhao L."/>
        </authorList>
    </citation>
    <scope>NUCLEOTIDE SEQUENCE [LARGE SCALE GENOMIC DNA]</scope>
    <source>
        <strain evidence="1 2">W25</strain>
    </source>
</reference>
<dbReference type="RefSeq" id="WP_023558225.1">
    <property type="nucleotide sequence ID" value="NZ_KI629785.1"/>
</dbReference>
<dbReference type="Pfam" id="PF17302">
    <property type="entry name" value="DUF5351"/>
    <property type="match status" value="1"/>
</dbReference>
<dbReference type="InterPro" id="IPR035272">
    <property type="entry name" value="DUF5351"/>
</dbReference>
<dbReference type="Gene3D" id="6.20.20.10">
    <property type="match status" value="1"/>
</dbReference>
<dbReference type="HOGENOM" id="CLU_3180994_0_0_9"/>
<keyword evidence="2" id="KW-1185">Reference proteome</keyword>
<dbReference type="InterPro" id="IPR036410">
    <property type="entry name" value="HSP_DnaJ_Cys-rich_dom_sf"/>
</dbReference>
<gene>
    <name evidence="1" type="ORF">T458_22240</name>
</gene>
<dbReference type="EMBL" id="AYJU01000017">
    <property type="protein sequence ID" value="EST53511.1"/>
    <property type="molecule type" value="Genomic_DNA"/>
</dbReference>
<dbReference type="AlphaFoldDB" id="V6M4G6"/>
<protein>
    <submittedName>
        <fullName evidence="1">Uncharacterized protein</fullName>
    </submittedName>
</protein>
<accession>V6M4G6</accession>
<dbReference type="Proteomes" id="UP000017973">
    <property type="component" value="Unassembled WGS sequence"/>
</dbReference>
<organism evidence="1 2">
    <name type="scientific">Brevibacillus panacihumi W25</name>
    <dbReference type="NCBI Taxonomy" id="1408254"/>
    <lineage>
        <taxon>Bacteria</taxon>
        <taxon>Bacillati</taxon>
        <taxon>Bacillota</taxon>
        <taxon>Bacilli</taxon>
        <taxon>Bacillales</taxon>
        <taxon>Paenibacillaceae</taxon>
        <taxon>Brevibacillus</taxon>
    </lineage>
</organism>
<sequence>MREAQEKCPYCKGEGYFHLLLGGTESCPGCEGTGAHAQEAVLASRK</sequence>
<comment type="caution">
    <text evidence="1">The sequence shown here is derived from an EMBL/GenBank/DDBJ whole genome shotgun (WGS) entry which is preliminary data.</text>
</comment>
<proteinExistence type="predicted"/>
<dbReference type="SUPFAM" id="SSF57938">
    <property type="entry name" value="DnaJ/Hsp40 cysteine-rich domain"/>
    <property type="match status" value="1"/>
</dbReference>
<evidence type="ECO:0000313" key="2">
    <source>
        <dbReference type="Proteomes" id="UP000017973"/>
    </source>
</evidence>